<keyword evidence="9" id="KW-1185">Reference proteome</keyword>
<evidence type="ECO:0000256" key="6">
    <source>
        <dbReference type="SAM" id="MobiDB-lite"/>
    </source>
</evidence>
<feature type="transmembrane region" description="Helical" evidence="7">
    <location>
        <begin position="103"/>
        <end position="125"/>
    </location>
</feature>
<evidence type="ECO:0000256" key="1">
    <source>
        <dbReference type="ARBA" id="ARBA00004141"/>
    </source>
</evidence>
<accession>A0A7W9HUD9</accession>
<evidence type="ECO:0000256" key="2">
    <source>
        <dbReference type="ARBA" id="ARBA00007511"/>
    </source>
</evidence>
<organism evidence="8 9">
    <name type="scientific">Saccharothrix ecbatanensis</name>
    <dbReference type="NCBI Taxonomy" id="1105145"/>
    <lineage>
        <taxon>Bacteria</taxon>
        <taxon>Bacillati</taxon>
        <taxon>Actinomycetota</taxon>
        <taxon>Actinomycetes</taxon>
        <taxon>Pseudonocardiales</taxon>
        <taxon>Pseudonocardiaceae</taxon>
        <taxon>Saccharothrix</taxon>
    </lineage>
</organism>
<feature type="transmembrane region" description="Helical" evidence="7">
    <location>
        <begin position="259"/>
        <end position="277"/>
    </location>
</feature>
<dbReference type="Proteomes" id="UP000552097">
    <property type="component" value="Unassembled WGS sequence"/>
</dbReference>
<feature type="transmembrane region" description="Helical" evidence="7">
    <location>
        <begin position="39"/>
        <end position="60"/>
    </location>
</feature>
<dbReference type="NCBIfam" id="TIGR03718">
    <property type="entry name" value="R_switched_Alx"/>
    <property type="match status" value="1"/>
</dbReference>
<dbReference type="EMBL" id="JACHMO010000001">
    <property type="protein sequence ID" value="MBB5808623.1"/>
    <property type="molecule type" value="Genomic_DNA"/>
</dbReference>
<reference evidence="8 9" key="1">
    <citation type="submission" date="2020-08" db="EMBL/GenBank/DDBJ databases">
        <title>Sequencing the genomes of 1000 actinobacteria strains.</title>
        <authorList>
            <person name="Klenk H.-P."/>
        </authorList>
    </citation>
    <scope>NUCLEOTIDE SEQUENCE [LARGE SCALE GENOMIC DNA]</scope>
    <source>
        <strain evidence="8 9">DSM 45486</strain>
    </source>
</reference>
<comment type="caution">
    <text evidence="8">The sequence shown here is derived from an EMBL/GenBank/DDBJ whole genome shotgun (WGS) entry which is preliminary data.</text>
</comment>
<gene>
    <name evidence="8" type="ORF">F4560_008391</name>
</gene>
<keyword evidence="3 7" id="KW-0812">Transmembrane</keyword>
<feature type="region of interest" description="Disordered" evidence="6">
    <location>
        <begin position="344"/>
        <end position="366"/>
    </location>
</feature>
<dbReference type="InterPro" id="IPR022369">
    <property type="entry name" value="Integral_membrane_TerC_rswitch"/>
</dbReference>
<evidence type="ECO:0000256" key="3">
    <source>
        <dbReference type="ARBA" id="ARBA00022692"/>
    </source>
</evidence>
<dbReference type="InterPro" id="IPR005496">
    <property type="entry name" value="Integral_membrane_TerC"/>
</dbReference>
<feature type="transmembrane region" description="Helical" evidence="7">
    <location>
        <begin position="196"/>
        <end position="219"/>
    </location>
</feature>
<feature type="transmembrane region" description="Helical" evidence="7">
    <location>
        <begin position="6"/>
        <end position="27"/>
    </location>
</feature>
<evidence type="ECO:0000313" key="9">
    <source>
        <dbReference type="Proteomes" id="UP000552097"/>
    </source>
</evidence>
<name>A0A7W9HUD9_9PSEU</name>
<evidence type="ECO:0000256" key="5">
    <source>
        <dbReference type="ARBA" id="ARBA00023136"/>
    </source>
</evidence>
<evidence type="ECO:0000256" key="7">
    <source>
        <dbReference type="SAM" id="Phobius"/>
    </source>
</evidence>
<proteinExistence type="inferred from homology"/>
<dbReference type="PANTHER" id="PTHR30238:SF0">
    <property type="entry name" value="THYLAKOID MEMBRANE PROTEIN TERC, CHLOROPLASTIC"/>
    <property type="match status" value="1"/>
</dbReference>
<comment type="subcellular location">
    <subcellularLocation>
        <location evidence="1">Membrane</location>
        <topology evidence="1">Multi-pass membrane protein</topology>
    </subcellularLocation>
</comment>
<dbReference type="RefSeq" id="WP_184928506.1">
    <property type="nucleotide sequence ID" value="NZ_JACHMO010000001.1"/>
</dbReference>
<sequence length="366" mass="39699">MDLPTWVWIATLGGIAAVIAFDFYLVARNPRDPSFRESLVAVSVYVGLAVLFGLGVLVFAGPRYGGEFFAGWITEYSLSVDNLFVFVLIMGRFAVPRQYRQKVLIVGVVLALVLRAVFIAVGAEAISRFDWLFYVFGAFLIFTAWKMLKEGPGGDDEDVAENVLLRKVRRVLPTSSRYDGASLTTRVDGRRMVTPMLIVMVAVGTTDLLFAVDSIPAIFGLTKEPYLVLTANAFALMGLRQLFFLVGGLLDRLVHLAKGLAVILAFIGVKLILEALHHHGVSWAPEIPILMSLGVIVVVLLITTAASLLASRQARQRAERLGVLSDGVLLDGVLLDGAERDSVERDGVRPDGVQPDGVQRDGAAGS</sequence>
<comment type="similarity">
    <text evidence="2">Belongs to the TerC family.</text>
</comment>
<evidence type="ECO:0000313" key="8">
    <source>
        <dbReference type="EMBL" id="MBB5808623.1"/>
    </source>
</evidence>
<evidence type="ECO:0000256" key="4">
    <source>
        <dbReference type="ARBA" id="ARBA00022989"/>
    </source>
</evidence>
<dbReference type="PANTHER" id="PTHR30238">
    <property type="entry name" value="MEMBRANE BOUND PREDICTED REDOX MODULATOR"/>
    <property type="match status" value="1"/>
</dbReference>
<feature type="transmembrane region" description="Helical" evidence="7">
    <location>
        <begin position="289"/>
        <end position="310"/>
    </location>
</feature>
<feature type="transmembrane region" description="Helical" evidence="7">
    <location>
        <begin position="225"/>
        <end position="247"/>
    </location>
</feature>
<protein>
    <submittedName>
        <fullName evidence="8">Tellurite resistance protein TerC</fullName>
    </submittedName>
</protein>
<keyword evidence="4 7" id="KW-1133">Transmembrane helix</keyword>
<dbReference type="AlphaFoldDB" id="A0A7W9HUD9"/>
<keyword evidence="5 7" id="KW-0472">Membrane</keyword>
<dbReference type="GO" id="GO:0016020">
    <property type="term" value="C:membrane"/>
    <property type="evidence" value="ECO:0007669"/>
    <property type="project" value="UniProtKB-SubCell"/>
</dbReference>
<feature type="transmembrane region" description="Helical" evidence="7">
    <location>
        <begin position="72"/>
        <end position="91"/>
    </location>
</feature>
<dbReference type="Pfam" id="PF03741">
    <property type="entry name" value="TerC"/>
    <property type="match status" value="1"/>
</dbReference>
<feature type="transmembrane region" description="Helical" evidence="7">
    <location>
        <begin position="131"/>
        <end position="148"/>
    </location>
</feature>